<accession>A0ACB9ZPR0</accession>
<reference evidence="2" key="1">
    <citation type="journal article" date="2023" name="Nat. Plants">
        <title>Single-cell RNA sequencing provides a high-resolution roadmap for understanding the multicellular compartmentation of specialized metabolism.</title>
        <authorList>
            <person name="Sun S."/>
            <person name="Shen X."/>
            <person name="Li Y."/>
            <person name="Li Y."/>
            <person name="Wang S."/>
            <person name="Li R."/>
            <person name="Zhang H."/>
            <person name="Shen G."/>
            <person name="Guo B."/>
            <person name="Wei J."/>
            <person name="Xu J."/>
            <person name="St-Pierre B."/>
            <person name="Chen S."/>
            <person name="Sun C."/>
        </authorList>
    </citation>
    <scope>NUCLEOTIDE SEQUENCE [LARGE SCALE GENOMIC DNA]</scope>
</reference>
<dbReference type="Proteomes" id="UP001060085">
    <property type="component" value="Linkage Group LG08"/>
</dbReference>
<sequence length="321" mass="35753">MLKFELRHPKKDGPSIHRLKREASKELLLRDTPALPSAVPVFFNPAMGGLAAVGNTGKGGNFDDDNNSSGHSPPLKETSSTGSTTTTTTTKDFTSSKQSSKKSFYHRDLEFGHPQNNNNNGEEHQKKEARFNLCCAWASLIVGTFILILLLLGVLFFSFYGSNMPDFSVKSLTVNKLQFNTTGRDILMDSEMEVALNATSKDSNIEFYYTNMRAEISSSGVSLGNIKHVPGFHQKAKNSTLLKLHTKVNKQPVAEADSLRLANDLQYHRLVIDVDLKGFIHYNIKGKQITGFPFRVSCNDMIQYMIDQNQLSCHVKMTPIT</sequence>
<name>A0ACB9ZPR0_CATRO</name>
<protein>
    <submittedName>
        <fullName evidence="1">Uncharacterized protein</fullName>
    </submittedName>
</protein>
<keyword evidence="2" id="KW-1185">Reference proteome</keyword>
<dbReference type="EMBL" id="CM044708">
    <property type="protein sequence ID" value="KAI5649028.1"/>
    <property type="molecule type" value="Genomic_DNA"/>
</dbReference>
<evidence type="ECO:0000313" key="1">
    <source>
        <dbReference type="EMBL" id="KAI5649028.1"/>
    </source>
</evidence>
<organism evidence="1 2">
    <name type="scientific">Catharanthus roseus</name>
    <name type="common">Madagascar periwinkle</name>
    <name type="synonym">Vinca rosea</name>
    <dbReference type="NCBI Taxonomy" id="4058"/>
    <lineage>
        <taxon>Eukaryota</taxon>
        <taxon>Viridiplantae</taxon>
        <taxon>Streptophyta</taxon>
        <taxon>Embryophyta</taxon>
        <taxon>Tracheophyta</taxon>
        <taxon>Spermatophyta</taxon>
        <taxon>Magnoliopsida</taxon>
        <taxon>eudicotyledons</taxon>
        <taxon>Gunneridae</taxon>
        <taxon>Pentapetalae</taxon>
        <taxon>asterids</taxon>
        <taxon>lamiids</taxon>
        <taxon>Gentianales</taxon>
        <taxon>Apocynaceae</taxon>
        <taxon>Rauvolfioideae</taxon>
        <taxon>Vinceae</taxon>
        <taxon>Catharanthinae</taxon>
        <taxon>Catharanthus</taxon>
    </lineage>
</organism>
<evidence type="ECO:0000313" key="2">
    <source>
        <dbReference type="Proteomes" id="UP001060085"/>
    </source>
</evidence>
<proteinExistence type="predicted"/>
<comment type="caution">
    <text evidence="1">The sequence shown here is derived from an EMBL/GenBank/DDBJ whole genome shotgun (WGS) entry which is preliminary data.</text>
</comment>
<gene>
    <name evidence="1" type="ORF">M9H77_35033</name>
</gene>